<evidence type="ECO:0000256" key="2">
    <source>
        <dbReference type="ARBA" id="ARBA00023125"/>
    </source>
</evidence>
<dbReference type="AlphaFoldDB" id="H5XI67"/>
<dbReference type="PROSITE" id="PS01124">
    <property type="entry name" value="HTH_ARAC_FAMILY_2"/>
    <property type="match status" value="1"/>
</dbReference>
<dbReference type="Gene3D" id="1.10.10.60">
    <property type="entry name" value="Homeodomain-like"/>
    <property type="match status" value="2"/>
</dbReference>
<dbReference type="PANTHER" id="PTHR46796">
    <property type="entry name" value="HTH-TYPE TRANSCRIPTIONAL ACTIVATOR RHAS-RELATED"/>
    <property type="match status" value="1"/>
</dbReference>
<dbReference type="eggNOG" id="COG2207">
    <property type="taxonomic scope" value="Bacteria"/>
</dbReference>
<evidence type="ECO:0000313" key="6">
    <source>
        <dbReference type="Proteomes" id="UP000002791"/>
    </source>
</evidence>
<dbReference type="Pfam" id="PF12852">
    <property type="entry name" value="Cupin_6"/>
    <property type="match status" value="1"/>
</dbReference>
<reference evidence="5 6" key="1">
    <citation type="submission" date="2011-11" db="EMBL/GenBank/DDBJ databases">
        <title>The Noncontiguous Finished sequence of Saccharomonospora cyanea NA-134.</title>
        <authorList>
            <consortium name="US DOE Joint Genome Institute"/>
            <person name="Lucas S."/>
            <person name="Han J."/>
            <person name="Lapidus A."/>
            <person name="Cheng J.-F."/>
            <person name="Goodwin L."/>
            <person name="Pitluck S."/>
            <person name="Peters L."/>
            <person name="Ovchinnikova G."/>
            <person name="Lu M."/>
            <person name="Detter J.C."/>
            <person name="Han C."/>
            <person name="Tapia R."/>
            <person name="Land M."/>
            <person name="Hauser L."/>
            <person name="Kyrpides N."/>
            <person name="Ivanova N."/>
            <person name="Pagani I."/>
            <person name="Brambilla E.-M."/>
            <person name="Klenk H.-P."/>
            <person name="Woyke T."/>
        </authorList>
    </citation>
    <scope>NUCLEOTIDE SEQUENCE [LARGE SCALE GENOMIC DNA]</scope>
    <source>
        <strain evidence="5 6">NA-134</strain>
    </source>
</reference>
<dbReference type="EMBL" id="CM001440">
    <property type="protein sequence ID" value="EHR60697.1"/>
    <property type="molecule type" value="Genomic_DNA"/>
</dbReference>
<dbReference type="InterPro" id="IPR032783">
    <property type="entry name" value="AraC_lig"/>
</dbReference>
<accession>H5XI67</accession>
<evidence type="ECO:0000259" key="4">
    <source>
        <dbReference type="PROSITE" id="PS01124"/>
    </source>
</evidence>
<dbReference type="SUPFAM" id="SSF46689">
    <property type="entry name" value="Homeodomain-like"/>
    <property type="match status" value="2"/>
</dbReference>
<evidence type="ECO:0000256" key="1">
    <source>
        <dbReference type="ARBA" id="ARBA00023015"/>
    </source>
</evidence>
<keyword evidence="1" id="KW-0805">Transcription regulation</keyword>
<dbReference type="Pfam" id="PF12833">
    <property type="entry name" value="HTH_18"/>
    <property type="match status" value="1"/>
</dbReference>
<organism evidence="5 6">
    <name type="scientific">Saccharomonospora cyanea NA-134</name>
    <dbReference type="NCBI Taxonomy" id="882082"/>
    <lineage>
        <taxon>Bacteria</taxon>
        <taxon>Bacillati</taxon>
        <taxon>Actinomycetota</taxon>
        <taxon>Actinomycetes</taxon>
        <taxon>Pseudonocardiales</taxon>
        <taxon>Pseudonocardiaceae</taxon>
        <taxon>Saccharomonospora</taxon>
    </lineage>
</organism>
<dbReference type="OrthoDB" id="241790at2"/>
<keyword evidence="2 5" id="KW-0238">DNA-binding</keyword>
<keyword evidence="6" id="KW-1185">Reference proteome</keyword>
<dbReference type="Proteomes" id="UP000002791">
    <property type="component" value="Chromosome"/>
</dbReference>
<dbReference type="InterPro" id="IPR050204">
    <property type="entry name" value="AraC_XylS_family_regulators"/>
</dbReference>
<dbReference type="STRING" id="882082.SaccyDRAFT_1799"/>
<name>H5XI67_9PSEU</name>
<feature type="domain" description="HTH araC/xylS-type" evidence="4">
    <location>
        <begin position="211"/>
        <end position="309"/>
    </location>
</feature>
<gene>
    <name evidence="5" type="ORF">SaccyDRAFT_1799</name>
</gene>
<dbReference type="HOGENOM" id="CLU_000445_81_0_11"/>
<dbReference type="GO" id="GO:0043565">
    <property type="term" value="F:sequence-specific DNA binding"/>
    <property type="evidence" value="ECO:0007669"/>
    <property type="project" value="InterPro"/>
</dbReference>
<dbReference type="InterPro" id="IPR009057">
    <property type="entry name" value="Homeodomain-like_sf"/>
</dbReference>
<proteinExistence type="predicted"/>
<dbReference type="RefSeq" id="WP_005455501.1">
    <property type="nucleotide sequence ID" value="NZ_CM001440.1"/>
</dbReference>
<sequence length="312" mass="33679">MDALGSLLDGPRAHGAFLLRAVLDPPWSLRVEDRAAVTVLAATHGRAWLVPDGAEPVCLDAGDVAVVRGPNPYTVACDPGLEPTVVIQPGQRSTTTDGDEICTTWSQGVRTWGSGTTGRDTMLIGVYELRGEVSGRLLAALPPRLVLPREAGQAPLVSLLETEIDRDEPGQEVVLDRLLDLLLISVLRTWFARPGSEAPGWFRAQTDPVVGQTLRLMHDEPTLPWTVSALASRVGVSRAALARRFTELVGEPPMTYLTGWRLALAAEALRDPELTLDAVARRVGYGTAFALSTAFKRAYGVSPSQYRLTRLA</sequence>
<dbReference type="PROSITE" id="PS00041">
    <property type="entry name" value="HTH_ARAC_FAMILY_1"/>
    <property type="match status" value="1"/>
</dbReference>
<dbReference type="InterPro" id="IPR018062">
    <property type="entry name" value="HTH_AraC-typ_CS"/>
</dbReference>
<protein>
    <submittedName>
        <fullName evidence="5">DNA-binding domain-containing protein, AraC-type</fullName>
    </submittedName>
</protein>
<evidence type="ECO:0000313" key="5">
    <source>
        <dbReference type="EMBL" id="EHR60697.1"/>
    </source>
</evidence>
<evidence type="ECO:0000256" key="3">
    <source>
        <dbReference type="ARBA" id="ARBA00023163"/>
    </source>
</evidence>
<dbReference type="PANTHER" id="PTHR46796:SF13">
    <property type="entry name" value="HTH-TYPE TRANSCRIPTIONAL ACTIVATOR RHAS"/>
    <property type="match status" value="1"/>
</dbReference>
<dbReference type="InterPro" id="IPR018060">
    <property type="entry name" value="HTH_AraC"/>
</dbReference>
<keyword evidence="3" id="KW-0804">Transcription</keyword>
<dbReference type="SMART" id="SM00342">
    <property type="entry name" value="HTH_ARAC"/>
    <property type="match status" value="1"/>
</dbReference>
<dbReference type="GO" id="GO:0003700">
    <property type="term" value="F:DNA-binding transcription factor activity"/>
    <property type="evidence" value="ECO:0007669"/>
    <property type="project" value="InterPro"/>
</dbReference>